<reference evidence="2 3" key="1">
    <citation type="submission" date="2024-02" db="EMBL/GenBank/DDBJ databases">
        <authorList>
            <person name="Daric V."/>
            <person name="Darras S."/>
        </authorList>
    </citation>
    <scope>NUCLEOTIDE SEQUENCE [LARGE SCALE GENOMIC DNA]</scope>
</reference>
<evidence type="ECO:0000313" key="2">
    <source>
        <dbReference type="EMBL" id="CAK8695108.1"/>
    </source>
</evidence>
<gene>
    <name evidence="2" type="ORF">CVLEPA_LOCUS28394</name>
</gene>
<organism evidence="2 3">
    <name type="scientific">Clavelina lepadiformis</name>
    <name type="common">Light-bulb sea squirt</name>
    <name type="synonym">Ascidia lepadiformis</name>
    <dbReference type="NCBI Taxonomy" id="159417"/>
    <lineage>
        <taxon>Eukaryota</taxon>
        <taxon>Metazoa</taxon>
        <taxon>Chordata</taxon>
        <taxon>Tunicata</taxon>
        <taxon>Ascidiacea</taxon>
        <taxon>Aplousobranchia</taxon>
        <taxon>Clavelinidae</taxon>
        <taxon>Clavelina</taxon>
    </lineage>
</organism>
<feature type="compositionally biased region" description="Basic residues" evidence="1">
    <location>
        <begin position="27"/>
        <end position="44"/>
    </location>
</feature>
<protein>
    <submittedName>
        <fullName evidence="2">Uncharacterized protein</fullName>
    </submittedName>
</protein>
<dbReference type="EMBL" id="CAWYQH010000141">
    <property type="protein sequence ID" value="CAK8695108.1"/>
    <property type="molecule type" value="Genomic_DNA"/>
</dbReference>
<feature type="compositionally biased region" description="Polar residues" evidence="1">
    <location>
        <begin position="46"/>
        <end position="59"/>
    </location>
</feature>
<evidence type="ECO:0000313" key="3">
    <source>
        <dbReference type="Proteomes" id="UP001642483"/>
    </source>
</evidence>
<comment type="caution">
    <text evidence="2">The sequence shown here is derived from an EMBL/GenBank/DDBJ whole genome shotgun (WGS) entry which is preliminary data.</text>
</comment>
<sequence>MIRENIPKPEKSDIRREAASGKERLKQTHYSRHTHTRLKTKKRFLQCTQPQDQSDNSWRLQAWQEKLESSPSKSGDADQTIRAPPCRRQKRMEDVEMPRSLSVRCCPC</sequence>
<name>A0ABP0GTP7_CLALP</name>
<feature type="region of interest" description="Disordered" evidence="1">
    <location>
        <begin position="1"/>
        <end position="101"/>
    </location>
</feature>
<proteinExistence type="predicted"/>
<dbReference type="Proteomes" id="UP001642483">
    <property type="component" value="Unassembled WGS sequence"/>
</dbReference>
<accession>A0ABP0GTP7</accession>
<feature type="compositionally biased region" description="Basic and acidic residues" evidence="1">
    <location>
        <begin position="1"/>
        <end position="26"/>
    </location>
</feature>
<evidence type="ECO:0000256" key="1">
    <source>
        <dbReference type="SAM" id="MobiDB-lite"/>
    </source>
</evidence>
<keyword evidence="3" id="KW-1185">Reference proteome</keyword>